<keyword evidence="3" id="KW-1185">Reference proteome</keyword>
<dbReference type="EMBL" id="QJKJ01008666">
    <property type="protein sequence ID" value="RDX79012.1"/>
    <property type="molecule type" value="Genomic_DNA"/>
</dbReference>
<feature type="domain" description="GAG-pre-integrase" evidence="1">
    <location>
        <begin position="137"/>
        <end position="181"/>
    </location>
</feature>
<accession>A0A371FL88</accession>
<reference evidence="2" key="1">
    <citation type="submission" date="2018-05" db="EMBL/GenBank/DDBJ databases">
        <title>Draft genome of Mucuna pruriens seed.</title>
        <authorList>
            <person name="Nnadi N.E."/>
            <person name="Vos R."/>
            <person name="Hasami M.H."/>
            <person name="Devisetty U.K."/>
            <person name="Aguiy J.C."/>
        </authorList>
    </citation>
    <scope>NUCLEOTIDE SEQUENCE [LARGE SCALE GENOMIC DNA]</scope>
    <source>
        <strain evidence="2">JCA_2017</strain>
    </source>
</reference>
<protein>
    <recommendedName>
        <fullName evidence="1">GAG-pre-integrase domain-containing protein</fullName>
    </recommendedName>
</protein>
<evidence type="ECO:0000313" key="2">
    <source>
        <dbReference type="EMBL" id="RDX79012.1"/>
    </source>
</evidence>
<dbReference type="Pfam" id="PF13976">
    <property type="entry name" value="gag_pre-integrs"/>
    <property type="match status" value="1"/>
</dbReference>
<comment type="caution">
    <text evidence="2">The sequence shown here is derived from an EMBL/GenBank/DDBJ whole genome shotgun (WGS) entry which is preliminary data.</text>
</comment>
<organism evidence="2 3">
    <name type="scientific">Mucuna pruriens</name>
    <name type="common">Velvet bean</name>
    <name type="synonym">Dolichos pruriens</name>
    <dbReference type="NCBI Taxonomy" id="157652"/>
    <lineage>
        <taxon>Eukaryota</taxon>
        <taxon>Viridiplantae</taxon>
        <taxon>Streptophyta</taxon>
        <taxon>Embryophyta</taxon>
        <taxon>Tracheophyta</taxon>
        <taxon>Spermatophyta</taxon>
        <taxon>Magnoliopsida</taxon>
        <taxon>eudicotyledons</taxon>
        <taxon>Gunneridae</taxon>
        <taxon>Pentapetalae</taxon>
        <taxon>rosids</taxon>
        <taxon>fabids</taxon>
        <taxon>Fabales</taxon>
        <taxon>Fabaceae</taxon>
        <taxon>Papilionoideae</taxon>
        <taxon>50 kb inversion clade</taxon>
        <taxon>NPAAA clade</taxon>
        <taxon>indigoferoid/millettioid clade</taxon>
        <taxon>Phaseoleae</taxon>
        <taxon>Mucuna</taxon>
    </lineage>
</organism>
<evidence type="ECO:0000259" key="1">
    <source>
        <dbReference type="Pfam" id="PF13976"/>
    </source>
</evidence>
<feature type="non-terminal residue" evidence="2">
    <location>
        <position position="1"/>
    </location>
</feature>
<dbReference type="InterPro" id="IPR025724">
    <property type="entry name" value="GAG-pre-integrase_dom"/>
</dbReference>
<sequence>MDHLQALLNSTNKPLGSCGLTMKSKSSFNISGSIPQSIWIFNFGATDHMTPFPSYFTSYLNLLKKQFITVANGDHVPIVPSNFSPLYPYTILELFSNIFSFSLCYFQELTTGMIGIGNNTNKEDLPSNQQTTSETFVAYQIWLYHKRLRHPLFRLLKTTFPHLFTKESIKSFKCDACQFSKYHRATFFFS</sequence>
<dbReference type="Proteomes" id="UP000257109">
    <property type="component" value="Unassembled WGS sequence"/>
</dbReference>
<proteinExistence type="predicted"/>
<dbReference type="AlphaFoldDB" id="A0A371FL88"/>
<evidence type="ECO:0000313" key="3">
    <source>
        <dbReference type="Proteomes" id="UP000257109"/>
    </source>
</evidence>
<gene>
    <name evidence="2" type="ORF">CR513_40619</name>
</gene>
<name>A0A371FL88_MUCPR</name>
<dbReference type="OrthoDB" id="439192at2759"/>